<gene>
    <name evidence="1" type="ORF">HPB48_005745</name>
</gene>
<reference evidence="1 2" key="1">
    <citation type="journal article" date="2020" name="Cell">
        <title>Large-Scale Comparative Analyses of Tick Genomes Elucidate Their Genetic Diversity and Vector Capacities.</title>
        <authorList>
            <consortium name="Tick Genome and Microbiome Consortium (TIGMIC)"/>
            <person name="Jia N."/>
            <person name="Wang J."/>
            <person name="Shi W."/>
            <person name="Du L."/>
            <person name="Sun Y."/>
            <person name="Zhan W."/>
            <person name="Jiang J.F."/>
            <person name="Wang Q."/>
            <person name="Zhang B."/>
            <person name="Ji P."/>
            <person name="Bell-Sakyi L."/>
            <person name="Cui X.M."/>
            <person name="Yuan T.T."/>
            <person name="Jiang B.G."/>
            <person name="Yang W.F."/>
            <person name="Lam T.T."/>
            <person name="Chang Q.C."/>
            <person name="Ding S.J."/>
            <person name="Wang X.J."/>
            <person name="Zhu J.G."/>
            <person name="Ruan X.D."/>
            <person name="Zhao L."/>
            <person name="Wei J.T."/>
            <person name="Ye R.Z."/>
            <person name="Que T.C."/>
            <person name="Du C.H."/>
            <person name="Zhou Y.H."/>
            <person name="Cheng J.X."/>
            <person name="Dai P.F."/>
            <person name="Guo W.B."/>
            <person name="Han X.H."/>
            <person name="Huang E.J."/>
            <person name="Li L.F."/>
            <person name="Wei W."/>
            <person name="Gao Y.C."/>
            <person name="Liu J.Z."/>
            <person name="Shao H.Z."/>
            <person name="Wang X."/>
            <person name="Wang C.C."/>
            <person name="Yang T.C."/>
            <person name="Huo Q.B."/>
            <person name="Li W."/>
            <person name="Chen H.Y."/>
            <person name="Chen S.E."/>
            <person name="Zhou L.G."/>
            <person name="Ni X.B."/>
            <person name="Tian J.H."/>
            <person name="Sheng Y."/>
            <person name="Liu T."/>
            <person name="Pan Y.S."/>
            <person name="Xia L.Y."/>
            <person name="Li J."/>
            <person name="Zhao F."/>
            <person name="Cao W.C."/>
        </authorList>
    </citation>
    <scope>NUCLEOTIDE SEQUENCE [LARGE SCALE GENOMIC DNA]</scope>
    <source>
        <strain evidence="1">HaeL-2018</strain>
    </source>
</reference>
<dbReference type="Proteomes" id="UP000821853">
    <property type="component" value="Chromosome 1"/>
</dbReference>
<protein>
    <submittedName>
        <fullName evidence="1">Uncharacterized protein</fullName>
    </submittedName>
</protein>
<comment type="caution">
    <text evidence="1">The sequence shown here is derived from an EMBL/GenBank/DDBJ whole genome shotgun (WGS) entry which is preliminary data.</text>
</comment>
<keyword evidence="2" id="KW-1185">Reference proteome</keyword>
<organism evidence="1 2">
    <name type="scientific">Haemaphysalis longicornis</name>
    <name type="common">Bush tick</name>
    <dbReference type="NCBI Taxonomy" id="44386"/>
    <lineage>
        <taxon>Eukaryota</taxon>
        <taxon>Metazoa</taxon>
        <taxon>Ecdysozoa</taxon>
        <taxon>Arthropoda</taxon>
        <taxon>Chelicerata</taxon>
        <taxon>Arachnida</taxon>
        <taxon>Acari</taxon>
        <taxon>Parasitiformes</taxon>
        <taxon>Ixodida</taxon>
        <taxon>Ixodoidea</taxon>
        <taxon>Ixodidae</taxon>
        <taxon>Haemaphysalinae</taxon>
        <taxon>Haemaphysalis</taxon>
    </lineage>
</organism>
<proteinExistence type="predicted"/>
<dbReference type="VEuPathDB" id="VectorBase:HLOH_057972"/>
<accession>A0A9J6FBH9</accession>
<sequence>MANLNHGLKEADLLKLQDALIISRIRYALPHCTLTNQHHERINTLIRKTTKFALGVPICTANTHLENTGLYVTCKEIIAAHRHNQLYGFGTPNQAGNY</sequence>
<evidence type="ECO:0000313" key="1">
    <source>
        <dbReference type="EMBL" id="KAH9360293.1"/>
    </source>
</evidence>
<name>A0A9J6FBH9_HAELO</name>
<evidence type="ECO:0000313" key="2">
    <source>
        <dbReference type="Proteomes" id="UP000821853"/>
    </source>
</evidence>
<dbReference type="EMBL" id="JABSTR010000001">
    <property type="protein sequence ID" value="KAH9360293.1"/>
    <property type="molecule type" value="Genomic_DNA"/>
</dbReference>
<dbReference type="AlphaFoldDB" id="A0A9J6FBH9"/>